<dbReference type="PANTHER" id="PTHR41282:SF1">
    <property type="entry name" value="CONSERVED TRANSMEMBRANE PROTEIN-RELATED"/>
    <property type="match status" value="1"/>
</dbReference>
<keyword evidence="1" id="KW-1133">Transmembrane helix</keyword>
<dbReference type="PIRSF" id="PIRSF009160">
    <property type="entry name" value="UCP009160"/>
    <property type="match status" value="1"/>
</dbReference>
<dbReference type="RefSeq" id="WP_125082634.1">
    <property type="nucleotide sequence ID" value="NZ_CP034248.1"/>
</dbReference>
<name>A0A3S8RUN8_9BACL</name>
<feature type="transmembrane region" description="Helical" evidence="1">
    <location>
        <begin position="144"/>
        <end position="168"/>
    </location>
</feature>
<gene>
    <name evidence="2" type="ORF">EIM92_10800</name>
</gene>
<protein>
    <submittedName>
        <fullName evidence="2">Bax inhibitor-1/YccA family protein</fullName>
    </submittedName>
</protein>
<evidence type="ECO:0000256" key="1">
    <source>
        <dbReference type="SAM" id="Phobius"/>
    </source>
</evidence>
<feature type="transmembrane region" description="Helical" evidence="1">
    <location>
        <begin position="113"/>
        <end position="132"/>
    </location>
</feature>
<dbReference type="PANTHER" id="PTHR41282">
    <property type="entry name" value="CONSERVED TRANSMEMBRANE PROTEIN-RELATED"/>
    <property type="match status" value="1"/>
</dbReference>
<dbReference type="AlphaFoldDB" id="A0A3S8RUN8"/>
<dbReference type="EMBL" id="CP034248">
    <property type="protein sequence ID" value="AZK46580.1"/>
    <property type="molecule type" value="Genomic_DNA"/>
</dbReference>
<accession>A0A3S8RUN8</accession>
<dbReference type="OrthoDB" id="116480at2"/>
<dbReference type="Pfam" id="PF12811">
    <property type="entry name" value="BaxI_1"/>
    <property type="match status" value="1"/>
</dbReference>
<feature type="transmembrane region" description="Helical" evidence="1">
    <location>
        <begin position="215"/>
        <end position="233"/>
    </location>
</feature>
<keyword evidence="3" id="KW-1185">Reference proteome</keyword>
<evidence type="ECO:0000313" key="3">
    <source>
        <dbReference type="Proteomes" id="UP000273145"/>
    </source>
</evidence>
<proteinExistence type="predicted"/>
<dbReference type="Proteomes" id="UP000273145">
    <property type="component" value="Chromosome"/>
</dbReference>
<feature type="transmembrane region" description="Helical" evidence="1">
    <location>
        <begin position="180"/>
        <end position="203"/>
    </location>
</feature>
<feature type="transmembrane region" description="Helical" evidence="1">
    <location>
        <begin position="60"/>
        <end position="80"/>
    </location>
</feature>
<evidence type="ECO:0000313" key="2">
    <source>
        <dbReference type="EMBL" id="AZK46580.1"/>
    </source>
</evidence>
<reference evidence="2 3" key="1">
    <citation type="submission" date="2018-11" db="EMBL/GenBank/DDBJ databases">
        <title>Genome sequencing of Paenibacillus lentus DSM25539(T).</title>
        <authorList>
            <person name="Kook J.-K."/>
            <person name="Park S.-N."/>
            <person name="Lim Y.K."/>
        </authorList>
    </citation>
    <scope>NUCLEOTIDE SEQUENCE [LARGE SCALE GENOMIC DNA]</scope>
    <source>
        <strain evidence="2 3">DSM 25539</strain>
    </source>
</reference>
<dbReference type="KEGG" id="plen:EIM92_10800"/>
<feature type="transmembrane region" description="Helical" evidence="1">
    <location>
        <begin position="36"/>
        <end position="54"/>
    </location>
</feature>
<dbReference type="InterPro" id="IPR010539">
    <property type="entry name" value="BaxI_1-like"/>
</dbReference>
<feature type="transmembrane region" description="Helical" evidence="1">
    <location>
        <begin position="87"/>
        <end position="107"/>
    </location>
</feature>
<keyword evidence="1" id="KW-0812">Transmembrane</keyword>
<sequence>MIGRSGNPTLNDKTFDQIGYHSGQDAMTIEGTVNKVFITLAVLLGGAFASWSMYFNGQDVLPYAIGGAIGGFILALIISFKPTTAPFLVPIYGVLEGLFLGAISAMFESVNQGITLQAALLTMGVFIALLLAYKTRIIKATENFRLGVFAATGGIALVYLLSFILGFFGISIPYLHESNWIGIGISVIIVIVAALNLVLDFDFIENGANQGAPKYMEWYGAFGLMVTLVWLYIEMLRLLAKLANRD</sequence>
<keyword evidence="1" id="KW-0472">Membrane</keyword>
<organism evidence="2 3">
    <name type="scientific">Paenibacillus lentus</name>
    <dbReference type="NCBI Taxonomy" id="1338368"/>
    <lineage>
        <taxon>Bacteria</taxon>
        <taxon>Bacillati</taxon>
        <taxon>Bacillota</taxon>
        <taxon>Bacilli</taxon>
        <taxon>Bacillales</taxon>
        <taxon>Paenibacillaceae</taxon>
        <taxon>Paenibacillus</taxon>
    </lineage>
</organism>